<evidence type="ECO:0000313" key="2">
    <source>
        <dbReference type="EMBL" id="KAF0928752.1"/>
    </source>
</evidence>
<proteinExistence type="predicted"/>
<dbReference type="EMBL" id="SPHZ02000002">
    <property type="protein sequence ID" value="KAF0928752.1"/>
    <property type="molecule type" value="Genomic_DNA"/>
</dbReference>
<dbReference type="AlphaFoldDB" id="A0A6G1EW27"/>
<evidence type="ECO:0000313" key="3">
    <source>
        <dbReference type="Proteomes" id="UP000479710"/>
    </source>
</evidence>
<organism evidence="2 3">
    <name type="scientific">Oryza meyeriana var. granulata</name>
    <dbReference type="NCBI Taxonomy" id="110450"/>
    <lineage>
        <taxon>Eukaryota</taxon>
        <taxon>Viridiplantae</taxon>
        <taxon>Streptophyta</taxon>
        <taxon>Embryophyta</taxon>
        <taxon>Tracheophyta</taxon>
        <taxon>Spermatophyta</taxon>
        <taxon>Magnoliopsida</taxon>
        <taxon>Liliopsida</taxon>
        <taxon>Poales</taxon>
        <taxon>Poaceae</taxon>
        <taxon>BOP clade</taxon>
        <taxon>Oryzoideae</taxon>
        <taxon>Oryzeae</taxon>
        <taxon>Oryzinae</taxon>
        <taxon>Oryza</taxon>
        <taxon>Oryza meyeriana</taxon>
    </lineage>
</organism>
<protein>
    <submittedName>
        <fullName evidence="2">Uncharacterized protein</fullName>
    </submittedName>
</protein>
<keyword evidence="3" id="KW-1185">Reference proteome</keyword>
<accession>A0A6G1EW27</accession>
<feature type="region of interest" description="Disordered" evidence="1">
    <location>
        <begin position="1"/>
        <end position="25"/>
    </location>
</feature>
<reference evidence="2 3" key="1">
    <citation type="submission" date="2019-11" db="EMBL/GenBank/DDBJ databases">
        <title>Whole genome sequence of Oryza granulata.</title>
        <authorList>
            <person name="Li W."/>
        </authorList>
    </citation>
    <scope>NUCLEOTIDE SEQUENCE [LARGE SCALE GENOMIC DNA]</scope>
    <source>
        <strain evidence="3">cv. Menghai</strain>
        <tissue evidence="2">Leaf</tissue>
    </source>
</reference>
<evidence type="ECO:0000256" key="1">
    <source>
        <dbReference type="SAM" id="MobiDB-lite"/>
    </source>
</evidence>
<sequence>MPKEENTASLPSSGYGSRGDHRRGCCSADESELELIWRHHRARSDQRKAGSQPTMIAGRRCRTLARPHAAAPSSYQNLVTLLLLFDRLLRISVACRLTVLSLEVPRGVRRIEMSDVWWTDALVLCR</sequence>
<name>A0A6G1EW27_9ORYZ</name>
<comment type="caution">
    <text evidence="2">The sequence shown here is derived from an EMBL/GenBank/DDBJ whole genome shotgun (WGS) entry which is preliminary data.</text>
</comment>
<dbReference type="Proteomes" id="UP000479710">
    <property type="component" value="Unassembled WGS sequence"/>
</dbReference>
<gene>
    <name evidence="2" type="ORF">E2562_010632</name>
</gene>